<organism evidence="1 2">
    <name type="scientific">Periplaneta americana</name>
    <name type="common">American cockroach</name>
    <name type="synonym">Blatta americana</name>
    <dbReference type="NCBI Taxonomy" id="6978"/>
    <lineage>
        <taxon>Eukaryota</taxon>
        <taxon>Metazoa</taxon>
        <taxon>Ecdysozoa</taxon>
        <taxon>Arthropoda</taxon>
        <taxon>Hexapoda</taxon>
        <taxon>Insecta</taxon>
        <taxon>Pterygota</taxon>
        <taxon>Neoptera</taxon>
        <taxon>Polyneoptera</taxon>
        <taxon>Dictyoptera</taxon>
        <taxon>Blattodea</taxon>
        <taxon>Blattoidea</taxon>
        <taxon>Blattidae</taxon>
        <taxon>Blattinae</taxon>
        <taxon>Periplaneta</taxon>
    </lineage>
</organism>
<comment type="caution">
    <text evidence="1">The sequence shown here is derived from an EMBL/GenBank/DDBJ whole genome shotgun (WGS) entry which is preliminary data.</text>
</comment>
<accession>A0ABQ8SY55</accession>
<gene>
    <name evidence="1" type="ORF">ANN_14335</name>
</gene>
<keyword evidence="2" id="KW-1185">Reference proteome</keyword>
<proteinExistence type="predicted"/>
<evidence type="ECO:0000313" key="1">
    <source>
        <dbReference type="EMBL" id="KAJ4438390.1"/>
    </source>
</evidence>
<evidence type="ECO:0000313" key="2">
    <source>
        <dbReference type="Proteomes" id="UP001148838"/>
    </source>
</evidence>
<dbReference type="Proteomes" id="UP001148838">
    <property type="component" value="Unassembled WGS sequence"/>
</dbReference>
<sequence>MAGLCEGGNEPPGSLKARQQQQFHAFAFGQRPFLSGHFGSPLDPLQRTDPLSGSLGFRMPAMSNCQSIVGPYHHGMVRPQVADRGDDL</sequence>
<dbReference type="EMBL" id="JAJSOF020000019">
    <property type="protein sequence ID" value="KAJ4438390.1"/>
    <property type="molecule type" value="Genomic_DNA"/>
</dbReference>
<protein>
    <submittedName>
        <fullName evidence="1">Uncharacterized protein</fullName>
    </submittedName>
</protein>
<name>A0ABQ8SY55_PERAM</name>
<reference evidence="1 2" key="1">
    <citation type="journal article" date="2022" name="Allergy">
        <title>Genome assembly and annotation of Periplaneta americana reveal a comprehensive cockroach allergen profile.</title>
        <authorList>
            <person name="Wang L."/>
            <person name="Xiong Q."/>
            <person name="Saelim N."/>
            <person name="Wang L."/>
            <person name="Nong W."/>
            <person name="Wan A.T."/>
            <person name="Shi M."/>
            <person name="Liu X."/>
            <person name="Cao Q."/>
            <person name="Hui J.H.L."/>
            <person name="Sookrung N."/>
            <person name="Leung T.F."/>
            <person name="Tungtrongchitr A."/>
            <person name="Tsui S.K.W."/>
        </authorList>
    </citation>
    <scope>NUCLEOTIDE SEQUENCE [LARGE SCALE GENOMIC DNA]</scope>
    <source>
        <strain evidence="1">PWHHKU_190912</strain>
    </source>
</reference>